<evidence type="ECO:0000256" key="2">
    <source>
        <dbReference type="ARBA" id="ARBA00022598"/>
    </source>
</evidence>
<evidence type="ECO:0000256" key="1">
    <source>
        <dbReference type="ARBA" id="ARBA00004790"/>
    </source>
</evidence>
<evidence type="ECO:0000256" key="6">
    <source>
        <dbReference type="RuleBase" id="RU003811"/>
    </source>
</evidence>
<dbReference type="UniPathway" id="UPA00253"/>
<dbReference type="AlphaFoldDB" id="B2KC80"/>
<dbReference type="InterPro" id="IPR003694">
    <property type="entry name" value="NAD_synthase"/>
</dbReference>
<gene>
    <name evidence="9" type="ordered locus">Emin_0652</name>
</gene>
<evidence type="ECO:0000259" key="8">
    <source>
        <dbReference type="Pfam" id="PF02540"/>
    </source>
</evidence>
<evidence type="ECO:0000313" key="9">
    <source>
        <dbReference type="EMBL" id="ACC98207.1"/>
    </source>
</evidence>
<dbReference type="EC" id="6.3.1.5" evidence="7"/>
<dbReference type="OrthoDB" id="9803818at2"/>
<keyword evidence="4 6" id="KW-0067">ATP-binding</keyword>
<dbReference type="NCBIfam" id="TIGR00552">
    <property type="entry name" value="nadE"/>
    <property type="match status" value="1"/>
</dbReference>
<dbReference type="GO" id="GO:0004359">
    <property type="term" value="F:glutaminase activity"/>
    <property type="evidence" value="ECO:0007669"/>
    <property type="project" value="InterPro"/>
</dbReference>
<comment type="catalytic activity">
    <reaction evidence="7">
        <text>deamido-NAD(+) + NH4(+) + ATP = AMP + diphosphate + NAD(+) + H(+)</text>
        <dbReference type="Rhea" id="RHEA:21188"/>
        <dbReference type="ChEBI" id="CHEBI:15378"/>
        <dbReference type="ChEBI" id="CHEBI:28938"/>
        <dbReference type="ChEBI" id="CHEBI:30616"/>
        <dbReference type="ChEBI" id="CHEBI:33019"/>
        <dbReference type="ChEBI" id="CHEBI:57540"/>
        <dbReference type="ChEBI" id="CHEBI:58437"/>
        <dbReference type="ChEBI" id="CHEBI:456215"/>
        <dbReference type="EC" id="6.3.1.5"/>
    </reaction>
</comment>
<dbReference type="SUPFAM" id="SSF52402">
    <property type="entry name" value="Adenine nucleotide alpha hydrolases-like"/>
    <property type="match status" value="1"/>
</dbReference>
<accession>B2KC80</accession>
<comment type="pathway">
    <text evidence="1">Cofactor biosynthesis; NAD(+) biosynthesis.</text>
</comment>
<sequence>MSKLTPAKVYKEITAGLKKFTKENNIKKCVIGISGGIDCAVVSALAVDVFGPSNVYGVAIPTKFSSKESLTLAKKLAKNLKINFQIINIDGTFEAIVKEMGGIKKLKPLTVQNIQPRLRSNVLMAVSSEVGGVVLATGNKTEVATGYYTLYGDSCGAIAPLACLYKEMVYKLAAYINRNKELIPQGTITRPPTAELAHNQKDEDDLLPYSVLDKILHMYLDLKLEPSTIAKKLNITVAEVEKIENRYRKNMFKKAQAAPPLLLSKCCHVDL</sequence>
<dbReference type="Proteomes" id="UP000001029">
    <property type="component" value="Chromosome"/>
</dbReference>
<dbReference type="Gene3D" id="3.40.50.620">
    <property type="entry name" value="HUPs"/>
    <property type="match status" value="1"/>
</dbReference>
<dbReference type="InterPro" id="IPR014729">
    <property type="entry name" value="Rossmann-like_a/b/a_fold"/>
</dbReference>
<evidence type="ECO:0000256" key="7">
    <source>
        <dbReference type="RuleBase" id="RU003812"/>
    </source>
</evidence>
<dbReference type="PANTHER" id="PTHR23090">
    <property type="entry name" value="NH 3 /GLUTAMINE-DEPENDENT NAD + SYNTHETASE"/>
    <property type="match status" value="1"/>
</dbReference>
<name>B2KC80_ELUMP</name>
<keyword evidence="5 6" id="KW-0520">NAD</keyword>
<evidence type="ECO:0000313" key="10">
    <source>
        <dbReference type="Proteomes" id="UP000001029"/>
    </source>
</evidence>
<keyword evidence="3 6" id="KW-0547">Nucleotide-binding</keyword>
<organism evidence="9 10">
    <name type="scientific">Elusimicrobium minutum (strain Pei191)</name>
    <dbReference type="NCBI Taxonomy" id="445932"/>
    <lineage>
        <taxon>Bacteria</taxon>
        <taxon>Pseudomonadati</taxon>
        <taxon>Elusimicrobiota</taxon>
        <taxon>Elusimicrobia</taxon>
        <taxon>Elusimicrobiales</taxon>
        <taxon>Elusimicrobiaceae</taxon>
        <taxon>Elusimicrobium</taxon>
    </lineage>
</organism>
<dbReference type="CDD" id="cd00553">
    <property type="entry name" value="NAD_synthase"/>
    <property type="match status" value="1"/>
</dbReference>
<dbReference type="FunFam" id="3.40.50.620:FF:000106">
    <property type="entry name" value="Glutamine-dependent NAD(+) synthetase"/>
    <property type="match status" value="1"/>
</dbReference>
<dbReference type="STRING" id="445932.Emin_0652"/>
<keyword evidence="10" id="KW-1185">Reference proteome</keyword>
<dbReference type="GO" id="GO:0005737">
    <property type="term" value="C:cytoplasm"/>
    <property type="evidence" value="ECO:0007669"/>
    <property type="project" value="InterPro"/>
</dbReference>
<feature type="domain" description="NAD/GMP synthase" evidence="8">
    <location>
        <begin position="10"/>
        <end position="256"/>
    </location>
</feature>
<dbReference type="HOGENOM" id="CLU_1025780_0_0_0"/>
<dbReference type="InterPro" id="IPR022310">
    <property type="entry name" value="NAD/GMP_synthase"/>
</dbReference>
<proteinExistence type="inferred from homology"/>
<evidence type="ECO:0000256" key="3">
    <source>
        <dbReference type="ARBA" id="ARBA00022741"/>
    </source>
</evidence>
<keyword evidence="2 6" id="KW-0436">Ligase</keyword>
<dbReference type="KEGG" id="emi:Emin_0652"/>
<dbReference type="EMBL" id="CP001055">
    <property type="protein sequence ID" value="ACC98207.1"/>
    <property type="molecule type" value="Genomic_DNA"/>
</dbReference>
<comment type="similarity">
    <text evidence="6">Belongs to the NAD synthetase family.</text>
</comment>
<dbReference type="GO" id="GO:0005524">
    <property type="term" value="F:ATP binding"/>
    <property type="evidence" value="ECO:0007669"/>
    <property type="project" value="UniProtKB-KW"/>
</dbReference>
<dbReference type="PANTHER" id="PTHR23090:SF9">
    <property type="entry name" value="GLUTAMINE-DEPENDENT NAD(+) SYNTHETASE"/>
    <property type="match status" value="1"/>
</dbReference>
<evidence type="ECO:0000256" key="4">
    <source>
        <dbReference type="ARBA" id="ARBA00022840"/>
    </source>
</evidence>
<dbReference type="Pfam" id="PF02540">
    <property type="entry name" value="NAD_synthase"/>
    <property type="match status" value="1"/>
</dbReference>
<dbReference type="GO" id="GO:0009435">
    <property type="term" value="P:NAD+ biosynthetic process"/>
    <property type="evidence" value="ECO:0007669"/>
    <property type="project" value="UniProtKB-UniPathway"/>
</dbReference>
<dbReference type="GO" id="GO:0008795">
    <property type="term" value="F:NAD+ synthase activity"/>
    <property type="evidence" value="ECO:0007669"/>
    <property type="project" value="UniProtKB-EC"/>
</dbReference>
<protein>
    <recommendedName>
        <fullName evidence="7">NH(3)-dependent NAD(+) synthetase</fullName>
        <ecNumber evidence="7">6.3.1.5</ecNumber>
    </recommendedName>
</protein>
<reference evidence="9 10" key="1">
    <citation type="journal article" date="2009" name="Appl. Environ. Microbiol.">
        <title>Genomic analysis of 'Elusimicrobium minutum,' the first cultivated representative of the phylum 'Elusimicrobia' (formerly termite group 1).</title>
        <authorList>
            <person name="Herlemann D.P.R."/>
            <person name="Geissinger O."/>
            <person name="Ikeda-Ohtsubo W."/>
            <person name="Kunin V."/>
            <person name="Sun H."/>
            <person name="Lapidus A."/>
            <person name="Hugenholtz P."/>
            <person name="Brune A."/>
        </authorList>
    </citation>
    <scope>NUCLEOTIDE SEQUENCE [LARGE SCALE GENOMIC DNA]</scope>
    <source>
        <strain evidence="9 10">Pei191</strain>
    </source>
</reference>
<dbReference type="RefSeq" id="WP_012414822.1">
    <property type="nucleotide sequence ID" value="NC_010644.1"/>
</dbReference>
<dbReference type="GO" id="GO:0003952">
    <property type="term" value="F:NAD+ synthase (glutamine-hydrolyzing) activity"/>
    <property type="evidence" value="ECO:0007669"/>
    <property type="project" value="InterPro"/>
</dbReference>
<evidence type="ECO:0000256" key="5">
    <source>
        <dbReference type="ARBA" id="ARBA00023027"/>
    </source>
</evidence>